<dbReference type="AlphaFoldDB" id="G9EKN4"/>
<proteinExistence type="predicted"/>
<organism evidence="1 2">
    <name type="scientific">Legionella drancourtii LLAP12</name>
    <dbReference type="NCBI Taxonomy" id="658187"/>
    <lineage>
        <taxon>Bacteria</taxon>
        <taxon>Pseudomonadati</taxon>
        <taxon>Pseudomonadota</taxon>
        <taxon>Gammaproteobacteria</taxon>
        <taxon>Legionellales</taxon>
        <taxon>Legionellaceae</taxon>
        <taxon>Legionella</taxon>
    </lineage>
</organism>
<sequence length="62" mass="7167">MLSSTKQLMSCFEDPIKEIETIREYINPELIENFLSDQSRVVKDILITGPVEKTSKVFVIYS</sequence>
<name>G9EKN4_9GAMM</name>
<evidence type="ECO:0000313" key="1">
    <source>
        <dbReference type="EMBL" id="EHL32167.1"/>
    </source>
</evidence>
<reference evidence="1 2" key="1">
    <citation type="journal article" date="2011" name="BMC Genomics">
        <title>Insight into cross-talk between intra-amoebal pathogens.</title>
        <authorList>
            <person name="Gimenez G."/>
            <person name="Bertelli C."/>
            <person name="Moliner C."/>
            <person name="Robert C."/>
            <person name="Raoult D."/>
            <person name="Fournier P.E."/>
            <person name="Greub G."/>
        </authorList>
    </citation>
    <scope>NUCLEOTIDE SEQUENCE [LARGE SCALE GENOMIC DNA]</scope>
    <source>
        <strain evidence="1 2">LLAP12</strain>
    </source>
</reference>
<dbReference type="Proteomes" id="UP000002770">
    <property type="component" value="Unassembled WGS sequence"/>
</dbReference>
<evidence type="ECO:0000313" key="2">
    <source>
        <dbReference type="Proteomes" id="UP000002770"/>
    </source>
</evidence>
<dbReference type="STRING" id="658187.LDG_5771"/>
<dbReference type="InParanoid" id="G9EKN4"/>
<dbReference type="HOGENOM" id="CLU_2898683_0_0_6"/>
<gene>
    <name evidence="1" type="ORF">LDG_5771</name>
</gene>
<protein>
    <submittedName>
        <fullName evidence="1">Uncharacterized protein</fullName>
    </submittedName>
</protein>
<keyword evidence="2" id="KW-1185">Reference proteome</keyword>
<dbReference type="EMBL" id="JH413802">
    <property type="protein sequence ID" value="EHL32167.1"/>
    <property type="molecule type" value="Genomic_DNA"/>
</dbReference>
<accession>G9EKN4</accession>
<dbReference type="RefSeq" id="WP_006869731.1">
    <property type="nucleotide sequence ID" value="NZ_JH413802.1"/>
</dbReference>